<accession>A0A839A961</accession>
<organism evidence="2 3">
    <name type="scientific">Stappia albiluteola</name>
    <dbReference type="NCBI Taxonomy" id="2758565"/>
    <lineage>
        <taxon>Bacteria</taxon>
        <taxon>Pseudomonadati</taxon>
        <taxon>Pseudomonadota</taxon>
        <taxon>Alphaproteobacteria</taxon>
        <taxon>Hyphomicrobiales</taxon>
        <taxon>Stappiaceae</taxon>
        <taxon>Stappia</taxon>
    </lineage>
</organism>
<evidence type="ECO:0000313" key="3">
    <source>
        <dbReference type="Proteomes" id="UP000541109"/>
    </source>
</evidence>
<dbReference type="CDD" id="cd06532">
    <property type="entry name" value="Glyco_transf_25"/>
    <property type="match status" value="1"/>
</dbReference>
<keyword evidence="3" id="KW-1185">Reference proteome</keyword>
<proteinExistence type="predicted"/>
<evidence type="ECO:0000259" key="1">
    <source>
        <dbReference type="Pfam" id="PF01755"/>
    </source>
</evidence>
<reference evidence="2 3" key="1">
    <citation type="submission" date="2020-07" db="EMBL/GenBank/DDBJ databases">
        <title>Stappia sp., F7233, whole genome shotgun sequencing project.</title>
        <authorList>
            <person name="Jiang S."/>
            <person name="Liu Z.W."/>
            <person name="Du Z.J."/>
        </authorList>
    </citation>
    <scope>NUCLEOTIDE SEQUENCE [LARGE SCALE GENOMIC DNA]</scope>
    <source>
        <strain evidence="2 3">F7233</strain>
    </source>
</reference>
<dbReference type="InterPro" id="IPR002654">
    <property type="entry name" value="Glyco_trans_25"/>
</dbReference>
<dbReference type="Pfam" id="PF01755">
    <property type="entry name" value="Glyco_transf_25"/>
    <property type="match status" value="1"/>
</dbReference>
<evidence type="ECO:0000313" key="2">
    <source>
        <dbReference type="EMBL" id="MBA5775746.1"/>
    </source>
</evidence>
<dbReference type="AlphaFoldDB" id="A0A839A961"/>
<dbReference type="GO" id="GO:0016740">
    <property type="term" value="F:transferase activity"/>
    <property type="evidence" value="ECO:0007669"/>
    <property type="project" value="UniProtKB-KW"/>
</dbReference>
<name>A0A839A961_9HYPH</name>
<keyword evidence="2" id="KW-0808">Transferase</keyword>
<dbReference type="EMBL" id="JACFXV010000029">
    <property type="protein sequence ID" value="MBA5775746.1"/>
    <property type="molecule type" value="Genomic_DNA"/>
</dbReference>
<gene>
    <name evidence="2" type="ORF">H2509_01250</name>
</gene>
<dbReference type="RefSeq" id="WP_182161494.1">
    <property type="nucleotide sequence ID" value="NZ_JACFXV010000029.1"/>
</dbReference>
<dbReference type="Proteomes" id="UP000541109">
    <property type="component" value="Unassembled WGS sequence"/>
</dbReference>
<protein>
    <submittedName>
        <fullName evidence="2">Glycosyltransferase family 25 protein</fullName>
    </submittedName>
</protein>
<feature type="domain" description="Glycosyl transferase family 25" evidence="1">
    <location>
        <begin position="1"/>
        <end position="172"/>
    </location>
</feature>
<sequence length="275" mass="30530">MLKAFVINLDRRPDRLAQVSDLLGAAGIDFERFAAFDGEAALEKEGFPDFAPGCLGPSEIGVFCSHFSLWRRLLASDESHMAIFEDDILISPRLAGLLGDPGWIDPRAEVVRLESSPKPALLGRPAPVGTSSLRAARLRNRQYGSAGYILSREGAERLCGSYLSTRIQVDYLLFDPEAAGRNAPLHVLQIEPALVIQRQFADPAKFGRDSDIMSDRLIREGRRAEVQRKRDTSSLPRKLVYEAGDIMLMARRVPGNVWRRLTAREVVVPFDGTLT</sequence>
<comment type="caution">
    <text evidence="2">The sequence shown here is derived from an EMBL/GenBank/DDBJ whole genome shotgun (WGS) entry which is preliminary data.</text>
</comment>